<sequence>KQKPQKSQEQQNTSENLQEQKKKESQNKQQQSQQKRFQFNFKEESQNKPQSQKQFETQKYQKNKDFVQQQSQYSQKYQKPSYQSQNQQQQLSQQQQNPQQYQQYQNKSQQQRKYDDRSSQDVQEGFFLKEFYKEHKESPQESQTKGINSHQVIDQRIQRAQQYSNPNEYTLKILIESYALKHEYDKALESYNLYKTKKFKSNESLKNTIFESLCKTDEKMEKINEFFIQEFSLKKQQKLLYKSNIINYFKKLKQFPLQEQIKNLKFFVSQFEKHSFFQIDLTFMYELFQLANISQFNALSDILADLMALSSPSENYQLTISQKLNKESLNHLKQMQFEALNCKGILNQLLNNGFYDSFSKLIYAMNNLGLFEQQEHAQKLVSFEDLITFSLKSQQPVFFWVDIIGKIIDFNKKTDYLQYQLTKNIIQDPQIIQKSFQKNDLDEFFTNLHLI</sequence>
<evidence type="ECO:0000313" key="3">
    <source>
        <dbReference type="Proteomes" id="UP000008983"/>
    </source>
</evidence>
<feature type="non-terminal residue" evidence="2">
    <location>
        <position position="451"/>
    </location>
</feature>
<dbReference type="InParanoid" id="G0R4D4"/>
<reference evidence="2 3" key="1">
    <citation type="submission" date="2011-07" db="EMBL/GenBank/DDBJ databases">
        <authorList>
            <person name="Coyne R."/>
            <person name="Brami D."/>
            <person name="Johnson J."/>
            <person name="Hostetler J."/>
            <person name="Hannick L."/>
            <person name="Clark T."/>
            <person name="Cassidy-Hanley D."/>
            <person name="Inman J."/>
        </authorList>
    </citation>
    <scope>NUCLEOTIDE SEQUENCE [LARGE SCALE GENOMIC DNA]</scope>
    <source>
        <strain evidence="2 3">G5</strain>
    </source>
</reference>
<dbReference type="Proteomes" id="UP000008983">
    <property type="component" value="Unassembled WGS sequence"/>
</dbReference>
<feature type="compositionally biased region" description="Low complexity" evidence="1">
    <location>
        <begin position="68"/>
        <end position="111"/>
    </location>
</feature>
<gene>
    <name evidence="2" type="ORF">IMG5_191380</name>
</gene>
<feature type="non-terminal residue" evidence="2">
    <location>
        <position position="1"/>
    </location>
</feature>
<protein>
    <submittedName>
        <fullName evidence="2">Uncharacterized protein</fullName>
    </submittedName>
</protein>
<accession>G0R4D4</accession>
<keyword evidence="3" id="KW-1185">Reference proteome</keyword>
<feature type="compositionally biased region" description="Polar residues" evidence="1">
    <location>
        <begin position="1"/>
        <end position="13"/>
    </location>
</feature>
<evidence type="ECO:0000256" key="1">
    <source>
        <dbReference type="SAM" id="MobiDB-lite"/>
    </source>
</evidence>
<feature type="compositionally biased region" description="Low complexity" evidence="1">
    <location>
        <begin position="27"/>
        <end position="40"/>
    </location>
</feature>
<dbReference type="EMBL" id="GL984334">
    <property type="protein sequence ID" value="EGR27671.1"/>
    <property type="molecule type" value="Genomic_DNA"/>
</dbReference>
<feature type="region of interest" description="Disordered" evidence="1">
    <location>
        <begin position="1"/>
        <end position="119"/>
    </location>
</feature>
<dbReference type="AlphaFoldDB" id="G0R4D4"/>
<organism evidence="2 3">
    <name type="scientific">Ichthyophthirius multifiliis</name>
    <name type="common">White spot disease agent</name>
    <name type="synonym">Ich</name>
    <dbReference type="NCBI Taxonomy" id="5932"/>
    <lineage>
        <taxon>Eukaryota</taxon>
        <taxon>Sar</taxon>
        <taxon>Alveolata</taxon>
        <taxon>Ciliophora</taxon>
        <taxon>Intramacronucleata</taxon>
        <taxon>Oligohymenophorea</taxon>
        <taxon>Hymenostomatida</taxon>
        <taxon>Ophryoglenina</taxon>
        <taxon>Ichthyophthirius</taxon>
    </lineage>
</organism>
<dbReference type="GeneID" id="14903744"/>
<feature type="compositionally biased region" description="Polar residues" evidence="1">
    <location>
        <begin position="47"/>
        <end position="60"/>
    </location>
</feature>
<proteinExistence type="predicted"/>
<evidence type="ECO:0000313" key="2">
    <source>
        <dbReference type="EMBL" id="EGR27671.1"/>
    </source>
</evidence>
<name>G0R4D4_ICHMU</name>
<dbReference type="RefSeq" id="XP_004025123.1">
    <property type="nucleotide sequence ID" value="XM_004025074.1"/>
</dbReference>